<dbReference type="OrthoDB" id="5386823at2759"/>
<accession>A0A9P4ICD8</accession>
<gene>
    <name evidence="2" type="ORF">NA57DRAFT_78381</name>
</gene>
<feature type="compositionally biased region" description="Polar residues" evidence="1">
    <location>
        <begin position="90"/>
        <end position="102"/>
    </location>
</feature>
<dbReference type="EMBL" id="ML978129">
    <property type="protein sequence ID" value="KAF2096788.1"/>
    <property type="molecule type" value="Genomic_DNA"/>
</dbReference>
<reference evidence="2" key="1">
    <citation type="journal article" date="2020" name="Stud. Mycol.">
        <title>101 Dothideomycetes genomes: a test case for predicting lifestyles and emergence of pathogens.</title>
        <authorList>
            <person name="Haridas S."/>
            <person name="Albert R."/>
            <person name="Binder M."/>
            <person name="Bloem J."/>
            <person name="Labutti K."/>
            <person name="Salamov A."/>
            <person name="Andreopoulos B."/>
            <person name="Baker S."/>
            <person name="Barry K."/>
            <person name="Bills G."/>
            <person name="Bluhm B."/>
            <person name="Cannon C."/>
            <person name="Castanera R."/>
            <person name="Culley D."/>
            <person name="Daum C."/>
            <person name="Ezra D."/>
            <person name="Gonzalez J."/>
            <person name="Henrissat B."/>
            <person name="Kuo A."/>
            <person name="Liang C."/>
            <person name="Lipzen A."/>
            <person name="Lutzoni F."/>
            <person name="Magnuson J."/>
            <person name="Mondo S."/>
            <person name="Nolan M."/>
            <person name="Ohm R."/>
            <person name="Pangilinan J."/>
            <person name="Park H.-J."/>
            <person name="Ramirez L."/>
            <person name="Alfaro M."/>
            <person name="Sun H."/>
            <person name="Tritt A."/>
            <person name="Yoshinaga Y."/>
            <person name="Zwiers L.-H."/>
            <person name="Turgeon B."/>
            <person name="Goodwin S."/>
            <person name="Spatafora J."/>
            <person name="Crous P."/>
            <person name="Grigoriev I."/>
        </authorList>
    </citation>
    <scope>NUCLEOTIDE SEQUENCE</scope>
    <source>
        <strain evidence="2">CBS 133067</strain>
    </source>
</reference>
<evidence type="ECO:0000256" key="1">
    <source>
        <dbReference type="SAM" id="MobiDB-lite"/>
    </source>
</evidence>
<protein>
    <submittedName>
        <fullName evidence="2">Uncharacterized protein</fullName>
    </submittedName>
</protein>
<sequence>MSDKLMDTRPGGENTQYESTATFTKPHNKEGGQLSDPTTSTSTPKGVDPERAEKTAQNIRYGQAMSEQGMGGQTTTSGEGNVDSGFGGAASQSEDLSTSDARTAQGYGGQSDMRRDVGA</sequence>
<organism evidence="2 3">
    <name type="scientific">Rhizodiscina lignyota</name>
    <dbReference type="NCBI Taxonomy" id="1504668"/>
    <lineage>
        <taxon>Eukaryota</taxon>
        <taxon>Fungi</taxon>
        <taxon>Dikarya</taxon>
        <taxon>Ascomycota</taxon>
        <taxon>Pezizomycotina</taxon>
        <taxon>Dothideomycetes</taxon>
        <taxon>Pleosporomycetidae</taxon>
        <taxon>Aulographales</taxon>
        <taxon>Rhizodiscinaceae</taxon>
        <taxon>Rhizodiscina</taxon>
    </lineage>
</organism>
<name>A0A9P4ICD8_9PEZI</name>
<feature type="compositionally biased region" description="Polar residues" evidence="1">
    <location>
        <begin position="35"/>
        <end position="44"/>
    </location>
</feature>
<proteinExistence type="predicted"/>
<comment type="caution">
    <text evidence="2">The sequence shown here is derived from an EMBL/GenBank/DDBJ whole genome shotgun (WGS) entry which is preliminary data.</text>
</comment>
<evidence type="ECO:0000313" key="3">
    <source>
        <dbReference type="Proteomes" id="UP000799772"/>
    </source>
</evidence>
<dbReference type="AlphaFoldDB" id="A0A9P4ICD8"/>
<dbReference type="Proteomes" id="UP000799772">
    <property type="component" value="Unassembled WGS sequence"/>
</dbReference>
<evidence type="ECO:0000313" key="2">
    <source>
        <dbReference type="EMBL" id="KAF2096788.1"/>
    </source>
</evidence>
<feature type="compositionally biased region" description="Polar residues" evidence="1">
    <location>
        <begin position="13"/>
        <end position="25"/>
    </location>
</feature>
<feature type="region of interest" description="Disordered" evidence="1">
    <location>
        <begin position="1"/>
        <end position="119"/>
    </location>
</feature>
<keyword evidence="3" id="KW-1185">Reference proteome</keyword>